<keyword evidence="4" id="KW-1185">Reference proteome</keyword>
<dbReference type="InterPro" id="IPR057363">
    <property type="entry name" value="Volactin"/>
</dbReference>
<gene>
    <name evidence="3" type="primary">mad28</name>
    <name evidence="2" type="ORF">DEMABW1_80126</name>
    <name evidence="3" type="ORF">MTBBW1_80126</name>
</gene>
<evidence type="ECO:0000313" key="4">
    <source>
        <dbReference type="Proteomes" id="UP000191931"/>
    </source>
</evidence>
<dbReference type="Pfam" id="PF25216">
    <property type="entry name" value="Volactin"/>
    <property type="match status" value="1"/>
</dbReference>
<feature type="region of interest" description="Disordered" evidence="1">
    <location>
        <begin position="1"/>
        <end position="78"/>
    </location>
</feature>
<dbReference type="RefSeq" id="WP_245809212.1">
    <property type="nucleotide sequence ID" value="NZ_LT828540.1"/>
</dbReference>
<protein>
    <submittedName>
        <fullName evidence="2">Uncharacterized protein</fullName>
    </submittedName>
</protein>
<dbReference type="STRING" id="1246637.MTBBW1_80126"/>
<reference evidence="2" key="1">
    <citation type="submission" date="2012-10" db="EMBL/GenBank/DDBJ databases">
        <authorList>
            <person name="Lefevre C."/>
        </authorList>
    </citation>
    <scope>NUCLEOTIDE SEQUENCE</scope>
    <source>
        <strain evidence="2">BW-1</strain>
    </source>
</reference>
<reference evidence="2" key="2">
    <citation type="submission" date="2012-12" db="EMBL/GenBank/DDBJ databases">
        <title>Region harboring genes involved in magnetosome formation of Candidatus Desulfamplus magnetosmortis.</title>
        <authorList>
            <person name="Lefevre C.T."/>
            <person name="Bazylinski D.A."/>
        </authorList>
    </citation>
    <scope>NUCLEOTIDE SEQUENCE</scope>
    <source>
        <strain evidence="2">BW-1</strain>
    </source>
</reference>
<accession>L0R5E2</accession>
<organism evidence="2">
    <name type="scientific">Desulfamplus magnetovallimortis</name>
    <dbReference type="NCBI Taxonomy" id="1246637"/>
    <lineage>
        <taxon>Bacteria</taxon>
        <taxon>Pseudomonadati</taxon>
        <taxon>Thermodesulfobacteriota</taxon>
        <taxon>Desulfobacteria</taxon>
        <taxon>Desulfobacterales</taxon>
        <taxon>Desulfobacteraceae</taxon>
        <taxon>Desulfamplus</taxon>
    </lineage>
</organism>
<sequence length="403" mass="44548">MADEKELKDFQNRVEELKQKEGEIKPAPNNEKKAENGNSGEKTELKFMNAAEQVSEKPLKSKERDASDRAESPEGPVGLDIGTTNIVVSQNRRNFIESKKELNAFFTIPKSKFAKSILKKNDVLYYEQDDFFYIFGYSAEHFANMFNTNTRRTIKKGILSADEKDGLPVIQAIILSLLKKPKNFGEILCFAVPGEPLDSPFAGSVVYHEQSFKRSITHMGYTPISINEGMAVVLSELGDNDYTGIGISMGGGMCNICLSYLSFPVITYSIQMAGDYIDAMVGMSVGEPATKIKSIKESEFKLSTQPRGRIDTALNIFYDDLITKLITSLERVLSSSDQMPTIASSVPIVLSGGTAMPEGCTDKFEKILSKYHLPIKISEVRLAADPLNSTSRGTLMMAMTEAE</sequence>
<dbReference type="InterPro" id="IPR043129">
    <property type="entry name" value="ATPase_NBD"/>
</dbReference>
<reference evidence="3 4" key="3">
    <citation type="submission" date="2017-03" db="EMBL/GenBank/DDBJ databases">
        <authorList>
            <person name="Afonso C.L."/>
            <person name="Miller P.J."/>
            <person name="Scott M.A."/>
            <person name="Spackman E."/>
            <person name="Goraichik I."/>
            <person name="Dimitrov K.M."/>
            <person name="Suarez D.L."/>
            <person name="Swayne D.E."/>
        </authorList>
    </citation>
    <scope>NUCLEOTIDE SEQUENCE [LARGE SCALE GENOMIC DNA]</scope>
    <source>
        <strain evidence="3">PRJEB14757</strain>
    </source>
</reference>
<dbReference type="Proteomes" id="UP000191931">
    <property type="component" value="Unassembled WGS sequence"/>
</dbReference>
<proteinExistence type="predicted"/>
<name>L0R5E2_9BACT</name>
<feature type="compositionally biased region" description="Basic and acidic residues" evidence="1">
    <location>
        <begin position="1"/>
        <end position="45"/>
    </location>
</feature>
<dbReference type="EMBL" id="HF547348">
    <property type="protein sequence ID" value="CCO06732.1"/>
    <property type="molecule type" value="Genomic_DNA"/>
</dbReference>
<dbReference type="SUPFAM" id="SSF53067">
    <property type="entry name" value="Actin-like ATPase domain"/>
    <property type="match status" value="1"/>
</dbReference>
<feature type="compositionally biased region" description="Basic and acidic residues" evidence="1">
    <location>
        <begin position="54"/>
        <end position="72"/>
    </location>
</feature>
<evidence type="ECO:0000313" key="2">
    <source>
        <dbReference type="EMBL" id="CCO06732.1"/>
    </source>
</evidence>
<evidence type="ECO:0000313" key="3">
    <source>
        <dbReference type="EMBL" id="SLM32783.1"/>
    </source>
</evidence>
<evidence type="ECO:0000256" key="1">
    <source>
        <dbReference type="SAM" id="MobiDB-lite"/>
    </source>
</evidence>
<dbReference type="EMBL" id="FWEV01000325">
    <property type="protein sequence ID" value="SLM32783.1"/>
    <property type="molecule type" value="Genomic_DNA"/>
</dbReference>
<dbReference type="Gene3D" id="3.30.420.40">
    <property type="match status" value="1"/>
</dbReference>
<dbReference type="AlphaFoldDB" id="L0R5E2"/>